<evidence type="ECO:0000313" key="16">
    <source>
        <dbReference type="Proteomes" id="UP000749320"/>
    </source>
</evidence>
<keyword evidence="6" id="KW-0237">DNA synthesis</keyword>
<evidence type="ECO:0000256" key="7">
    <source>
        <dbReference type="ARBA" id="ARBA00022741"/>
    </source>
</evidence>
<comment type="similarity">
    <text evidence="2">Belongs to the ribonucleoside diphosphate reductase class-2 family.</text>
</comment>
<name>A0A921G926_9FIRM</name>
<protein>
    <recommendedName>
        <fullName evidence="4">Vitamin B12-dependent ribonucleotide reductase</fullName>
        <ecNumber evidence="3">1.17.4.1</ecNumber>
    </recommendedName>
    <alternativeName>
        <fullName evidence="11">Ribonucleoside-diphosphate reductase NrdJ</fullName>
    </alternativeName>
</protein>
<dbReference type="AlphaFoldDB" id="A0A921G926"/>
<dbReference type="SUPFAM" id="SSF51998">
    <property type="entry name" value="PFL-like glycyl radical enzymes"/>
    <property type="match status" value="1"/>
</dbReference>
<dbReference type="Gene3D" id="3.20.70.20">
    <property type="match status" value="1"/>
</dbReference>
<comment type="caution">
    <text evidence="15">The sequence shown here is derived from an EMBL/GenBank/DDBJ whole genome shotgun (WGS) entry which is preliminary data.</text>
</comment>
<dbReference type="InterPro" id="IPR050862">
    <property type="entry name" value="RdRp_reductase_class-2"/>
</dbReference>
<feature type="domain" description="Ribonucleotide reductase large subunit C-terminal" evidence="13">
    <location>
        <begin position="2"/>
        <end position="167"/>
    </location>
</feature>
<feature type="domain" description="TSCPD" evidence="14">
    <location>
        <begin position="212"/>
        <end position="316"/>
    </location>
</feature>
<evidence type="ECO:0000313" key="15">
    <source>
        <dbReference type="EMBL" id="HJF39463.1"/>
    </source>
</evidence>
<evidence type="ECO:0000256" key="12">
    <source>
        <dbReference type="ARBA" id="ARBA00047754"/>
    </source>
</evidence>
<evidence type="ECO:0000256" key="5">
    <source>
        <dbReference type="ARBA" id="ARBA00022628"/>
    </source>
</evidence>
<dbReference type="GO" id="GO:0071897">
    <property type="term" value="P:DNA biosynthetic process"/>
    <property type="evidence" value="ECO:0007669"/>
    <property type="project" value="UniProtKB-KW"/>
</dbReference>
<evidence type="ECO:0000256" key="3">
    <source>
        <dbReference type="ARBA" id="ARBA00012274"/>
    </source>
</evidence>
<keyword evidence="9" id="KW-0170">Cobalt</keyword>
<feature type="non-terminal residue" evidence="15">
    <location>
        <position position="1"/>
    </location>
</feature>
<evidence type="ECO:0000256" key="4">
    <source>
        <dbReference type="ARBA" id="ARBA00014409"/>
    </source>
</evidence>
<organism evidence="15 16">
    <name type="scientific">Thomasclavelia spiroformis</name>
    <dbReference type="NCBI Taxonomy" id="29348"/>
    <lineage>
        <taxon>Bacteria</taxon>
        <taxon>Bacillati</taxon>
        <taxon>Bacillota</taxon>
        <taxon>Erysipelotrichia</taxon>
        <taxon>Erysipelotrichales</taxon>
        <taxon>Coprobacillaceae</taxon>
        <taxon>Thomasclavelia</taxon>
    </lineage>
</organism>
<proteinExistence type="inferred from homology"/>
<evidence type="ECO:0000259" key="14">
    <source>
        <dbReference type="Pfam" id="PF12637"/>
    </source>
</evidence>
<dbReference type="PANTHER" id="PTHR43371">
    <property type="entry name" value="VITAMIN B12-DEPENDENT RIBONUCLEOTIDE REDUCTASE"/>
    <property type="match status" value="1"/>
</dbReference>
<accession>A0A921G926</accession>
<evidence type="ECO:0000256" key="8">
    <source>
        <dbReference type="ARBA" id="ARBA00023002"/>
    </source>
</evidence>
<dbReference type="GO" id="GO:0004748">
    <property type="term" value="F:ribonucleoside-diphosphate reductase activity, thioredoxin disulfide as acceptor"/>
    <property type="evidence" value="ECO:0007669"/>
    <property type="project" value="UniProtKB-EC"/>
</dbReference>
<evidence type="ECO:0000256" key="10">
    <source>
        <dbReference type="ARBA" id="ARBA00025437"/>
    </source>
</evidence>
<evidence type="ECO:0000256" key="1">
    <source>
        <dbReference type="ARBA" id="ARBA00001922"/>
    </source>
</evidence>
<dbReference type="EMBL" id="DYWV01000032">
    <property type="protein sequence ID" value="HJF39463.1"/>
    <property type="molecule type" value="Genomic_DNA"/>
</dbReference>
<dbReference type="Proteomes" id="UP000749320">
    <property type="component" value="Unassembled WGS sequence"/>
</dbReference>
<keyword evidence="8" id="KW-0560">Oxidoreductase</keyword>
<sequence length="382" mass="42204">KDKGTYPKFNANDVISTKFFTCNTSEKTANLVMQYGLRNSQLLTIAPTGTLSTMIGVSGGIEPIFANYYTRKTESLHDKDVYYKVYTPIVKAYMQENNLIDDKYLPDWFVTSQDIKYEDRIKMQSVWQKHIDASISSTVNLPEHTTVSDVENLYIAAWENGLKGITVFRNGCSRGGILSTEKNNKNKAENTENKLNINSILKRGDIIQVNDDVIGKKRKLTTGCGSLHCSAFFDPTTGDLLETYLSKGSLGGCANYMVGLSRLISLSARSGSSVYSIADQLNSCGVCPSYAVRSATKKDTSKGSCCPMAVGNALIDMYKEIRDELGLDEDSDYKQNVIKRDETDNIKIEDFSTKAKCPSCGEPLINEGGCNICKSCGWSKCE</sequence>
<evidence type="ECO:0000256" key="6">
    <source>
        <dbReference type="ARBA" id="ARBA00022634"/>
    </source>
</evidence>
<reference evidence="15" key="1">
    <citation type="journal article" date="2021" name="PeerJ">
        <title>Extensive microbial diversity within the chicken gut microbiome revealed by metagenomics and culture.</title>
        <authorList>
            <person name="Gilroy R."/>
            <person name="Ravi A."/>
            <person name="Getino M."/>
            <person name="Pursley I."/>
            <person name="Horton D.L."/>
            <person name="Alikhan N.F."/>
            <person name="Baker D."/>
            <person name="Gharbi K."/>
            <person name="Hall N."/>
            <person name="Watson M."/>
            <person name="Adriaenssens E.M."/>
            <person name="Foster-Nyarko E."/>
            <person name="Jarju S."/>
            <person name="Secka A."/>
            <person name="Antonio M."/>
            <person name="Oren A."/>
            <person name="Chaudhuri R.R."/>
            <person name="La Ragione R."/>
            <person name="Hildebrand F."/>
            <person name="Pallen M.J."/>
        </authorList>
    </citation>
    <scope>NUCLEOTIDE SEQUENCE</scope>
    <source>
        <strain evidence="15">CHK193-16274</strain>
    </source>
</reference>
<dbReference type="GO" id="GO:0031419">
    <property type="term" value="F:cobalamin binding"/>
    <property type="evidence" value="ECO:0007669"/>
    <property type="project" value="UniProtKB-KW"/>
</dbReference>
<keyword evidence="7" id="KW-0547">Nucleotide-binding</keyword>
<dbReference type="Pfam" id="PF02867">
    <property type="entry name" value="Ribonuc_red_lgC"/>
    <property type="match status" value="1"/>
</dbReference>
<dbReference type="Pfam" id="PF12637">
    <property type="entry name" value="TSCPD"/>
    <property type="match status" value="1"/>
</dbReference>
<comment type="cofactor">
    <cofactor evidence="1">
        <name>adenosylcob(III)alamin</name>
        <dbReference type="ChEBI" id="CHEBI:18408"/>
    </cofactor>
</comment>
<keyword evidence="5" id="KW-0846">Cobalamin</keyword>
<evidence type="ECO:0000256" key="11">
    <source>
        <dbReference type="ARBA" id="ARBA00033050"/>
    </source>
</evidence>
<comment type="catalytic activity">
    <reaction evidence="12">
        <text>a 2'-deoxyribonucleoside 5'-diphosphate + [thioredoxin]-disulfide + H2O = a ribonucleoside 5'-diphosphate + [thioredoxin]-dithiol</text>
        <dbReference type="Rhea" id="RHEA:23252"/>
        <dbReference type="Rhea" id="RHEA-COMP:10698"/>
        <dbReference type="Rhea" id="RHEA-COMP:10700"/>
        <dbReference type="ChEBI" id="CHEBI:15377"/>
        <dbReference type="ChEBI" id="CHEBI:29950"/>
        <dbReference type="ChEBI" id="CHEBI:50058"/>
        <dbReference type="ChEBI" id="CHEBI:57930"/>
        <dbReference type="ChEBI" id="CHEBI:73316"/>
        <dbReference type="EC" id="1.17.4.1"/>
    </reaction>
</comment>
<dbReference type="InterPro" id="IPR024434">
    <property type="entry name" value="TSCPD_dom"/>
</dbReference>
<dbReference type="PANTHER" id="PTHR43371:SF1">
    <property type="entry name" value="RIBONUCLEOSIDE-DIPHOSPHATE REDUCTASE"/>
    <property type="match status" value="1"/>
</dbReference>
<evidence type="ECO:0000259" key="13">
    <source>
        <dbReference type="Pfam" id="PF02867"/>
    </source>
</evidence>
<reference evidence="15" key="2">
    <citation type="submission" date="2021-09" db="EMBL/GenBank/DDBJ databases">
        <authorList>
            <person name="Gilroy R."/>
        </authorList>
    </citation>
    <scope>NUCLEOTIDE SEQUENCE</scope>
    <source>
        <strain evidence="15">CHK193-16274</strain>
    </source>
</reference>
<dbReference type="InterPro" id="IPR000788">
    <property type="entry name" value="RNR_lg_C"/>
</dbReference>
<evidence type="ECO:0000256" key="2">
    <source>
        <dbReference type="ARBA" id="ARBA00007405"/>
    </source>
</evidence>
<dbReference type="EC" id="1.17.4.1" evidence="3"/>
<comment type="function">
    <text evidence="10">Catalyzes the reduction of ribonucleotides to deoxyribonucleotides. May function to provide a pool of deoxyribonucleotide precursors for DNA repair during oxygen limitation and/or for immediate growth after restoration of oxygen.</text>
</comment>
<evidence type="ECO:0000256" key="9">
    <source>
        <dbReference type="ARBA" id="ARBA00023285"/>
    </source>
</evidence>
<dbReference type="GO" id="GO:0000166">
    <property type="term" value="F:nucleotide binding"/>
    <property type="evidence" value="ECO:0007669"/>
    <property type="project" value="UniProtKB-KW"/>
</dbReference>
<gene>
    <name evidence="15" type="ORF">K8V91_00940</name>
</gene>